<proteinExistence type="predicted"/>
<feature type="region of interest" description="Disordered" evidence="1">
    <location>
        <begin position="23"/>
        <end position="89"/>
    </location>
</feature>
<gene>
    <name evidence="2" type="ORF">CEPIT_LOCUS16830</name>
    <name evidence="3" type="ORF">CEPIT_LOCUS29403</name>
</gene>
<dbReference type="Proteomes" id="UP001152523">
    <property type="component" value="Unassembled WGS sequence"/>
</dbReference>
<feature type="compositionally biased region" description="Polar residues" evidence="1">
    <location>
        <begin position="26"/>
        <end position="45"/>
    </location>
</feature>
<comment type="caution">
    <text evidence="2">The sequence shown here is derived from an EMBL/GenBank/DDBJ whole genome shotgun (WGS) entry which is preliminary data.</text>
</comment>
<evidence type="ECO:0000313" key="4">
    <source>
        <dbReference type="Proteomes" id="UP001152523"/>
    </source>
</evidence>
<dbReference type="AlphaFoldDB" id="A0AAV0DQ73"/>
<sequence>MPKLVLSRLQAINIPCQVRFRPLGSKDSTSFQPKGFSSLNRSPYSRTVIIPRSVYQAKHPRRGDPDDQTPPDRSGQAGTPPEQQGSSLLAFGRSARLFPRLGFYSLRKIYHEGDTSGWPLFKGQHRMRIFVKYPKPEKFG</sequence>
<evidence type="ECO:0000313" key="3">
    <source>
        <dbReference type="EMBL" id="CAH9128861.1"/>
    </source>
</evidence>
<accession>A0AAV0DQ73</accession>
<evidence type="ECO:0000256" key="1">
    <source>
        <dbReference type="SAM" id="MobiDB-lite"/>
    </source>
</evidence>
<reference evidence="2" key="1">
    <citation type="submission" date="2022-07" db="EMBL/GenBank/DDBJ databases">
        <authorList>
            <person name="Macas J."/>
            <person name="Novak P."/>
            <person name="Neumann P."/>
        </authorList>
    </citation>
    <scope>NUCLEOTIDE SEQUENCE</scope>
</reference>
<organism evidence="2 4">
    <name type="scientific">Cuscuta epithymum</name>
    <dbReference type="NCBI Taxonomy" id="186058"/>
    <lineage>
        <taxon>Eukaryota</taxon>
        <taxon>Viridiplantae</taxon>
        <taxon>Streptophyta</taxon>
        <taxon>Embryophyta</taxon>
        <taxon>Tracheophyta</taxon>
        <taxon>Spermatophyta</taxon>
        <taxon>Magnoliopsida</taxon>
        <taxon>eudicotyledons</taxon>
        <taxon>Gunneridae</taxon>
        <taxon>Pentapetalae</taxon>
        <taxon>asterids</taxon>
        <taxon>lamiids</taxon>
        <taxon>Solanales</taxon>
        <taxon>Convolvulaceae</taxon>
        <taxon>Cuscuteae</taxon>
        <taxon>Cuscuta</taxon>
        <taxon>Cuscuta subgen. Cuscuta</taxon>
    </lineage>
</organism>
<protein>
    <submittedName>
        <fullName evidence="2">Uncharacterized protein</fullName>
    </submittedName>
</protein>
<name>A0AAV0DQ73_9ASTE</name>
<evidence type="ECO:0000313" key="2">
    <source>
        <dbReference type="EMBL" id="CAH9104592.1"/>
    </source>
</evidence>
<keyword evidence="4" id="KW-1185">Reference proteome</keyword>
<dbReference type="EMBL" id="CAMAPF010000128">
    <property type="protein sequence ID" value="CAH9104592.1"/>
    <property type="molecule type" value="Genomic_DNA"/>
</dbReference>
<dbReference type="EMBL" id="CAMAPF010000954">
    <property type="protein sequence ID" value="CAH9128861.1"/>
    <property type="molecule type" value="Genomic_DNA"/>
</dbReference>